<evidence type="ECO:0000313" key="1">
    <source>
        <dbReference type="EMBL" id="KYF60190.1"/>
    </source>
</evidence>
<proteinExistence type="predicted"/>
<comment type="caution">
    <text evidence="1">The sequence shown here is derived from an EMBL/GenBank/DDBJ whole genome shotgun (WGS) entry which is preliminary data.</text>
</comment>
<dbReference type="AlphaFoldDB" id="A0A150PWZ0"/>
<organism evidence="1 2">
    <name type="scientific">Sorangium cellulosum</name>
    <name type="common">Polyangium cellulosum</name>
    <dbReference type="NCBI Taxonomy" id="56"/>
    <lineage>
        <taxon>Bacteria</taxon>
        <taxon>Pseudomonadati</taxon>
        <taxon>Myxococcota</taxon>
        <taxon>Polyangia</taxon>
        <taxon>Polyangiales</taxon>
        <taxon>Polyangiaceae</taxon>
        <taxon>Sorangium</taxon>
    </lineage>
</organism>
<sequence length="284" mass="31512">MTERKRHKKRMRARAQRMGNAKYTEALRALAASVIGEAKLPGVADAAPESVLGLDDFIERQGAQGADGAFEGVRRGEGEDDFGNEDCATEAEAKSEALRFAQAHQRRGYEVNILDEPGLVSVWVKRPIPGPEEFDEVDKRFTFPKDDQDSPDDIANVSPYFDPEDEEEARREKQFDADVAAALREQRVAILAAQRHPGDERAFVLLDLNVAPTTVSAASIGDLKDRFPMDADWFDNLVDMPGFPFAARIVIVKGEKIRLMPFRDVDALERAAQVDIEPDPCAEA</sequence>
<accession>A0A150PWZ0</accession>
<name>A0A150PWZ0_SORCE</name>
<dbReference type="EMBL" id="JELX01001031">
    <property type="protein sequence ID" value="KYF60190.1"/>
    <property type="molecule type" value="Genomic_DNA"/>
</dbReference>
<protein>
    <submittedName>
        <fullName evidence="1">Uncharacterized protein</fullName>
    </submittedName>
</protein>
<evidence type="ECO:0000313" key="2">
    <source>
        <dbReference type="Proteomes" id="UP000075604"/>
    </source>
</evidence>
<dbReference type="Proteomes" id="UP000075604">
    <property type="component" value="Unassembled WGS sequence"/>
</dbReference>
<reference evidence="1 2" key="1">
    <citation type="submission" date="2014-02" db="EMBL/GenBank/DDBJ databases">
        <title>The small core and large imbalanced accessory genome model reveals a collaborative survival strategy of Sorangium cellulosum strains in nature.</title>
        <authorList>
            <person name="Han K."/>
            <person name="Peng R."/>
            <person name="Blom J."/>
            <person name="Li Y.-Z."/>
        </authorList>
    </citation>
    <scope>NUCLEOTIDE SEQUENCE [LARGE SCALE GENOMIC DNA]</scope>
    <source>
        <strain evidence="1 2">So0157-18</strain>
    </source>
</reference>
<gene>
    <name evidence="1" type="ORF">BE04_28370</name>
</gene>